<sequence length="322" mass="34683">MAMNNNDTTLLEKTMSEGMKASVARQIEALQQLQGRINGEFTEAIQLLTGCRGRVIMLGMSQSGHIGRKIAATLYNTGLSCHLINPADAWHDNLSMVGSGDIIIMLSYSGMTEELVRLYPAIKHLGNKVIAITGDPKGPVAEQADIVLDASVTEDLADQEHAPTTYTTVLLAIGDLLAEALHRFQASDLEGLRKDQKITWVRNIMSADNYGRIKPDSKISDVMQAMTATGSKICLVMDGEDLAGVITDGDLRRGLSGVDSLSGMRARNIMNGAPISIKEEASANDAKALMDKNKIRALVVQDAHNHVIGVVTIDACRKALES</sequence>
<dbReference type="PROSITE" id="PS51371">
    <property type="entry name" value="CBS"/>
    <property type="match status" value="2"/>
</dbReference>
<dbReference type="GO" id="GO:0019146">
    <property type="term" value="F:arabinose-5-phosphate isomerase activity"/>
    <property type="evidence" value="ECO:0007669"/>
    <property type="project" value="UniProtKB-EC"/>
</dbReference>
<dbReference type="RefSeq" id="WP_034877740.1">
    <property type="nucleotide sequence ID" value="NZ_JOKG01000004.1"/>
</dbReference>
<dbReference type="EC" id="5.3.1.13" evidence="1"/>
<evidence type="ECO:0000256" key="2">
    <source>
        <dbReference type="PROSITE-ProRule" id="PRU00703"/>
    </source>
</evidence>
<feature type="domain" description="SIS" evidence="4">
    <location>
        <begin position="44"/>
        <end position="187"/>
    </location>
</feature>
<dbReference type="Pfam" id="PF01380">
    <property type="entry name" value="SIS"/>
    <property type="match status" value="1"/>
</dbReference>
<dbReference type="GO" id="GO:0097367">
    <property type="term" value="F:carbohydrate derivative binding"/>
    <property type="evidence" value="ECO:0007669"/>
    <property type="project" value="InterPro"/>
</dbReference>
<dbReference type="SUPFAM" id="SSF54631">
    <property type="entry name" value="CBS-domain pair"/>
    <property type="match status" value="1"/>
</dbReference>
<dbReference type="Gene3D" id="3.10.580.10">
    <property type="entry name" value="CBS-domain"/>
    <property type="match status" value="1"/>
</dbReference>
<keyword evidence="6" id="KW-1185">Reference proteome</keyword>
<dbReference type="Proteomes" id="UP000028006">
    <property type="component" value="Unassembled WGS sequence"/>
</dbReference>
<dbReference type="InterPro" id="IPR000644">
    <property type="entry name" value="CBS_dom"/>
</dbReference>
<evidence type="ECO:0000259" key="3">
    <source>
        <dbReference type="PROSITE" id="PS51371"/>
    </source>
</evidence>
<protein>
    <recommendedName>
        <fullName evidence="1">arabinose-5-phosphate isomerase</fullName>
        <ecNumber evidence="1">5.3.1.13</ecNumber>
    </recommendedName>
</protein>
<dbReference type="AlphaFoldDB" id="A0A081N1Q5"/>
<dbReference type="InterPro" id="IPR046348">
    <property type="entry name" value="SIS_dom_sf"/>
</dbReference>
<dbReference type="Pfam" id="PF00571">
    <property type="entry name" value="CBS"/>
    <property type="match status" value="2"/>
</dbReference>
<proteinExistence type="predicted"/>
<feature type="domain" description="CBS" evidence="3">
    <location>
        <begin position="205"/>
        <end position="263"/>
    </location>
</feature>
<dbReference type="PROSITE" id="PS51464">
    <property type="entry name" value="SIS"/>
    <property type="match status" value="1"/>
</dbReference>
<dbReference type="eggNOG" id="COG2905">
    <property type="taxonomic scope" value="Bacteria"/>
</dbReference>
<accession>A0A081N1Q5</accession>
<organism evidence="5 6">
    <name type="scientific">Endozoicomonas montiporae</name>
    <dbReference type="NCBI Taxonomy" id="1027273"/>
    <lineage>
        <taxon>Bacteria</taxon>
        <taxon>Pseudomonadati</taxon>
        <taxon>Pseudomonadota</taxon>
        <taxon>Gammaproteobacteria</taxon>
        <taxon>Oceanospirillales</taxon>
        <taxon>Endozoicomonadaceae</taxon>
        <taxon>Endozoicomonas</taxon>
    </lineage>
</organism>
<reference evidence="5 6" key="1">
    <citation type="submission" date="2014-06" db="EMBL/GenBank/DDBJ databases">
        <title>Whole Genome Sequences of Three Symbiotic Endozoicomonas Bacteria.</title>
        <authorList>
            <person name="Neave M.J."/>
            <person name="Apprill A."/>
            <person name="Voolstra C.R."/>
        </authorList>
    </citation>
    <scope>NUCLEOTIDE SEQUENCE [LARGE SCALE GENOMIC DNA]</scope>
    <source>
        <strain evidence="5 6">LMG 24815</strain>
    </source>
</reference>
<dbReference type="PANTHER" id="PTHR42745">
    <property type="match status" value="1"/>
</dbReference>
<dbReference type="InterPro" id="IPR046342">
    <property type="entry name" value="CBS_dom_sf"/>
</dbReference>
<gene>
    <name evidence="5" type="ORF">GZ77_17710</name>
</gene>
<keyword evidence="2" id="KW-0129">CBS domain</keyword>
<name>A0A081N1Q5_9GAMM</name>
<dbReference type="EMBL" id="JOKG01000004">
    <property type="protein sequence ID" value="KEQ12378.1"/>
    <property type="molecule type" value="Genomic_DNA"/>
</dbReference>
<evidence type="ECO:0000313" key="5">
    <source>
        <dbReference type="EMBL" id="KEQ12378.1"/>
    </source>
</evidence>
<dbReference type="SMART" id="SM00116">
    <property type="entry name" value="CBS"/>
    <property type="match status" value="2"/>
</dbReference>
<dbReference type="InterPro" id="IPR050986">
    <property type="entry name" value="GutQ/KpsF_isomerases"/>
</dbReference>
<dbReference type="PANTHER" id="PTHR42745:SF1">
    <property type="entry name" value="ARABINOSE 5-PHOSPHATE ISOMERASE KDSD"/>
    <property type="match status" value="1"/>
</dbReference>
<dbReference type="SUPFAM" id="SSF53697">
    <property type="entry name" value="SIS domain"/>
    <property type="match status" value="1"/>
</dbReference>
<dbReference type="Gene3D" id="3.40.50.10490">
    <property type="entry name" value="Glucose-6-phosphate isomerase like protein, domain 1"/>
    <property type="match status" value="1"/>
</dbReference>
<feature type="domain" description="CBS" evidence="3">
    <location>
        <begin position="270"/>
        <end position="322"/>
    </location>
</feature>
<dbReference type="InterPro" id="IPR001347">
    <property type="entry name" value="SIS_dom"/>
</dbReference>
<dbReference type="eggNOG" id="COG0794">
    <property type="taxonomic scope" value="Bacteria"/>
</dbReference>
<comment type="caution">
    <text evidence="5">The sequence shown here is derived from an EMBL/GenBank/DDBJ whole genome shotgun (WGS) entry which is preliminary data.</text>
</comment>
<evidence type="ECO:0000256" key="1">
    <source>
        <dbReference type="ARBA" id="ARBA00012545"/>
    </source>
</evidence>
<evidence type="ECO:0000259" key="4">
    <source>
        <dbReference type="PROSITE" id="PS51464"/>
    </source>
</evidence>
<evidence type="ECO:0000313" key="6">
    <source>
        <dbReference type="Proteomes" id="UP000028006"/>
    </source>
</evidence>
<dbReference type="GO" id="GO:1901135">
    <property type="term" value="P:carbohydrate derivative metabolic process"/>
    <property type="evidence" value="ECO:0007669"/>
    <property type="project" value="InterPro"/>
</dbReference>